<keyword evidence="8 10" id="KW-0472">Membrane</keyword>
<dbReference type="InterPro" id="IPR033479">
    <property type="entry name" value="dCache_1"/>
</dbReference>
<evidence type="ECO:0000256" key="2">
    <source>
        <dbReference type="ARBA" id="ARBA00004533"/>
    </source>
</evidence>
<evidence type="ECO:0000256" key="7">
    <source>
        <dbReference type="ARBA" id="ARBA00022989"/>
    </source>
</evidence>
<proteinExistence type="predicted"/>
<evidence type="ECO:0000256" key="10">
    <source>
        <dbReference type="SAM" id="Phobius"/>
    </source>
</evidence>
<evidence type="ECO:0000313" key="13">
    <source>
        <dbReference type="Proteomes" id="UP000326557"/>
    </source>
</evidence>
<evidence type="ECO:0000259" key="11">
    <source>
        <dbReference type="PROSITE" id="PS50887"/>
    </source>
</evidence>
<dbReference type="CDD" id="cd18774">
    <property type="entry name" value="PDC2_HK_sensor"/>
    <property type="match status" value="1"/>
</dbReference>
<feature type="domain" description="GGDEF" evidence="11">
    <location>
        <begin position="384"/>
        <end position="515"/>
    </location>
</feature>
<dbReference type="CDD" id="cd18773">
    <property type="entry name" value="PDC1_HK_sensor"/>
    <property type="match status" value="1"/>
</dbReference>
<evidence type="ECO:0000313" key="12">
    <source>
        <dbReference type="EMBL" id="VVN83372.1"/>
    </source>
</evidence>
<evidence type="ECO:0000256" key="1">
    <source>
        <dbReference type="ARBA" id="ARBA00001946"/>
    </source>
</evidence>
<dbReference type="GO" id="GO:0043709">
    <property type="term" value="P:cell adhesion involved in single-species biofilm formation"/>
    <property type="evidence" value="ECO:0007669"/>
    <property type="project" value="TreeGrafter"/>
</dbReference>
<dbReference type="PANTHER" id="PTHR45138:SF9">
    <property type="entry name" value="DIGUANYLATE CYCLASE DGCM-RELATED"/>
    <property type="match status" value="1"/>
</dbReference>
<dbReference type="SUPFAM" id="SSF55073">
    <property type="entry name" value="Nucleotide cyclase"/>
    <property type="match status" value="1"/>
</dbReference>
<dbReference type="PROSITE" id="PS50887">
    <property type="entry name" value="GGDEF"/>
    <property type="match status" value="1"/>
</dbReference>
<dbReference type="RefSeq" id="WP_150637231.1">
    <property type="nucleotide sequence ID" value="NZ_CABVHP010000003.1"/>
</dbReference>
<dbReference type="PANTHER" id="PTHR45138">
    <property type="entry name" value="REGULATORY COMPONENTS OF SENSORY TRANSDUCTION SYSTEM"/>
    <property type="match status" value="1"/>
</dbReference>
<comment type="catalytic activity">
    <reaction evidence="9">
        <text>2 GTP = 3',3'-c-di-GMP + 2 diphosphate</text>
        <dbReference type="Rhea" id="RHEA:24898"/>
        <dbReference type="ChEBI" id="CHEBI:33019"/>
        <dbReference type="ChEBI" id="CHEBI:37565"/>
        <dbReference type="ChEBI" id="CHEBI:58805"/>
        <dbReference type="EC" id="2.7.7.65"/>
    </reaction>
</comment>
<dbReference type="GO" id="GO:0005886">
    <property type="term" value="C:plasma membrane"/>
    <property type="evidence" value="ECO:0007669"/>
    <property type="project" value="UniProtKB-SubCell"/>
</dbReference>
<dbReference type="NCBIfam" id="TIGR00254">
    <property type="entry name" value="GGDEF"/>
    <property type="match status" value="1"/>
</dbReference>
<reference evidence="12 13" key="1">
    <citation type="submission" date="2019-09" db="EMBL/GenBank/DDBJ databases">
        <authorList>
            <person name="Chandra G."/>
            <person name="Truman W A."/>
        </authorList>
    </citation>
    <scope>NUCLEOTIDE SEQUENCE [LARGE SCALE GENOMIC DNA]</scope>
    <source>
        <strain evidence="12">PS704</strain>
    </source>
</reference>
<dbReference type="InterPro" id="IPR000160">
    <property type="entry name" value="GGDEF_dom"/>
</dbReference>
<dbReference type="GO" id="GO:1902201">
    <property type="term" value="P:negative regulation of bacterial-type flagellum-dependent cell motility"/>
    <property type="evidence" value="ECO:0007669"/>
    <property type="project" value="TreeGrafter"/>
</dbReference>
<evidence type="ECO:0000256" key="9">
    <source>
        <dbReference type="ARBA" id="ARBA00034247"/>
    </source>
</evidence>
<dbReference type="InterPro" id="IPR043128">
    <property type="entry name" value="Rev_trsase/Diguanyl_cyclase"/>
</dbReference>
<dbReference type="Gene3D" id="3.30.450.20">
    <property type="entry name" value="PAS domain"/>
    <property type="match status" value="1"/>
</dbReference>
<evidence type="ECO:0000256" key="8">
    <source>
        <dbReference type="ARBA" id="ARBA00023136"/>
    </source>
</evidence>
<protein>
    <recommendedName>
        <fullName evidence="4">diguanylate cyclase</fullName>
        <ecNumber evidence="4">2.7.7.65</ecNumber>
    </recommendedName>
</protein>
<dbReference type="AlphaFoldDB" id="A0A5E7AUL5"/>
<dbReference type="GO" id="GO:0052621">
    <property type="term" value="F:diguanylate cyclase activity"/>
    <property type="evidence" value="ECO:0007669"/>
    <property type="project" value="UniProtKB-EC"/>
</dbReference>
<evidence type="ECO:0000256" key="5">
    <source>
        <dbReference type="ARBA" id="ARBA00022475"/>
    </source>
</evidence>
<comment type="cofactor">
    <cofactor evidence="1">
        <name>Mg(2+)</name>
        <dbReference type="ChEBI" id="CHEBI:18420"/>
    </cofactor>
</comment>
<evidence type="ECO:0000256" key="3">
    <source>
        <dbReference type="ARBA" id="ARBA00004651"/>
    </source>
</evidence>
<dbReference type="Gene3D" id="3.30.70.270">
    <property type="match status" value="1"/>
</dbReference>
<dbReference type="InterPro" id="IPR050469">
    <property type="entry name" value="Diguanylate_Cyclase"/>
</dbReference>
<evidence type="ECO:0000256" key="4">
    <source>
        <dbReference type="ARBA" id="ARBA00012528"/>
    </source>
</evidence>
<keyword evidence="7 10" id="KW-1133">Transmembrane helix</keyword>
<dbReference type="OrthoDB" id="9812260at2"/>
<dbReference type="Pfam" id="PF00990">
    <property type="entry name" value="GGDEF"/>
    <property type="match status" value="1"/>
</dbReference>
<organism evidence="12 13">
    <name type="scientific">Pseudomonas fluorescens</name>
    <dbReference type="NCBI Taxonomy" id="294"/>
    <lineage>
        <taxon>Bacteria</taxon>
        <taxon>Pseudomonadati</taxon>
        <taxon>Pseudomonadota</taxon>
        <taxon>Gammaproteobacteria</taxon>
        <taxon>Pseudomonadales</taxon>
        <taxon>Pseudomonadaceae</taxon>
        <taxon>Pseudomonas</taxon>
    </lineage>
</organism>
<evidence type="ECO:0000256" key="6">
    <source>
        <dbReference type="ARBA" id="ARBA00022692"/>
    </source>
</evidence>
<sequence>MPQNLPAVTLRNLIFMLTITAALSTLVASLTVAYHTYREAVIRSSLEGNEAYARKISEALNGVLQDSFARLRYSAQMIGKGGDLNHEMDRLLHQDSTFNSIVVADVHGRISNSLPYSERLTGKVLLTWQPVLNETEHTSSAFLSLMGNLIVYISVPVRSSDEDKAGVLVATIHLKADNFFYRLLSEHSFINGASLYLIDGKGNYLYQPNDISLSRRVEKDTVLQALLHREGGSVVVKNSAGDEALLSYASVPNTAWGVILEQPLQVADDMMKNLFQSIAWGILPLGLAGVFFTAWGASRISRPLRQLADGAKQLGEEKSILLIKETNGWYLEASRLRRALLTGISLVDQKLSILNDQAYRDPLTNLANRRGLVEILSRLEQESEGFSVIAVDIDRFKMVNDTFGHDVGDMVLRRLAQVLENQTRKGDVVFRVGGEEFVVVLPHRPIYAAAALAERIRSAVEKTSMSPCTPVTISLGVASWCKDYDRNFSDTLKKADELLYMAKKSGRNRVQTQSKDLENLY</sequence>
<keyword evidence="6 10" id="KW-0812">Transmembrane</keyword>
<feature type="transmembrane region" description="Helical" evidence="10">
    <location>
        <begin position="12"/>
        <end position="34"/>
    </location>
</feature>
<comment type="subcellular location">
    <subcellularLocation>
        <location evidence="2">Cell inner membrane</location>
    </subcellularLocation>
    <subcellularLocation>
        <location evidence="3">Cell membrane</location>
        <topology evidence="3">Multi-pass membrane protein</topology>
    </subcellularLocation>
</comment>
<name>A0A5E7AUL5_PSEFL</name>
<accession>A0A5E7AUL5</accession>
<dbReference type="Proteomes" id="UP000326557">
    <property type="component" value="Unassembled WGS sequence"/>
</dbReference>
<keyword evidence="5" id="KW-1003">Cell membrane</keyword>
<gene>
    <name evidence="12" type="ORF">PS704_01274</name>
</gene>
<dbReference type="EC" id="2.7.7.65" evidence="4"/>
<dbReference type="Pfam" id="PF02743">
    <property type="entry name" value="dCache_1"/>
    <property type="match status" value="1"/>
</dbReference>
<dbReference type="CDD" id="cd01949">
    <property type="entry name" value="GGDEF"/>
    <property type="match status" value="1"/>
</dbReference>
<dbReference type="EMBL" id="CABVHP010000003">
    <property type="protein sequence ID" value="VVN83372.1"/>
    <property type="molecule type" value="Genomic_DNA"/>
</dbReference>
<dbReference type="FunFam" id="3.30.70.270:FF:000001">
    <property type="entry name" value="Diguanylate cyclase domain protein"/>
    <property type="match status" value="1"/>
</dbReference>
<feature type="transmembrane region" description="Helical" evidence="10">
    <location>
        <begin position="278"/>
        <end position="297"/>
    </location>
</feature>
<dbReference type="SMART" id="SM00267">
    <property type="entry name" value="GGDEF"/>
    <property type="match status" value="1"/>
</dbReference>
<dbReference type="InterPro" id="IPR029787">
    <property type="entry name" value="Nucleotide_cyclase"/>
</dbReference>